<dbReference type="SUPFAM" id="SSF110836">
    <property type="entry name" value="Hypothetical protein SAV1430"/>
    <property type="match status" value="1"/>
</dbReference>
<dbReference type="GO" id="GO:0016491">
    <property type="term" value="F:oxidoreductase activity"/>
    <property type="evidence" value="ECO:0007669"/>
    <property type="project" value="TreeGrafter"/>
</dbReference>
<sequence>MKGALALNIVSIEPTPSPNVMKLNLDTPLPEGVSYNFTFENKDQAPQHIRQLLDIEGIKGVYQVKDFIAIERNPKIDWRAILPKLQQVFGEGSIDVESMIKSTAFSEDEVYGGVQVFIQTIKGIPMQVKLTTPSREKRYALPQRFLDAAMRVQQAVSNLITERKWEEQGVRYGELDEIGEQVVEEINAAYDDERLGRLVDQALGDQDARLEEQPLSAAEAVKRLDHPDWKARYKALEQLELTEEDIPVLAKAIDDPHMSIRRLAVAYLGEIGGKKVLPLLYKALQDKSPAVCRTAGDALSDIGDPEAMEHMIEALSDSNKLVRWRAARFLYEVGDHTAIPALREALNDPEFEISLQARMALERIEKGQKAEGTVWQQITRSMKNRENNEAD</sequence>
<dbReference type="Proteomes" id="UP000010716">
    <property type="component" value="Unassembled WGS sequence"/>
</dbReference>
<dbReference type="SMART" id="SM00932">
    <property type="entry name" value="Nfu_N"/>
    <property type="match status" value="1"/>
</dbReference>
<evidence type="ECO:0000259" key="1">
    <source>
        <dbReference type="SMART" id="SM00932"/>
    </source>
</evidence>
<dbReference type="SUPFAM" id="SSF48371">
    <property type="entry name" value="ARM repeat"/>
    <property type="match status" value="1"/>
</dbReference>
<dbReference type="InterPro" id="IPR036498">
    <property type="entry name" value="Nfu/NifU_N_sf"/>
</dbReference>
<dbReference type="eggNOG" id="COG1413">
    <property type="taxonomic scope" value="Bacteria"/>
</dbReference>
<comment type="caution">
    <text evidence="2">The sequence shown here is derived from an EMBL/GenBank/DDBJ whole genome shotgun (WGS) entry which is preliminary data.</text>
</comment>
<protein>
    <submittedName>
        <fullName evidence="2">PBS lyase HEAT domain protein repeat-containing protein</fullName>
    </submittedName>
</protein>
<accession>F5L5Q9</accession>
<dbReference type="InterPro" id="IPR004155">
    <property type="entry name" value="PBS_lyase_HEAT"/>
</dbReference>
<gene>
    <name evidence="2" type="ORF">CathTA2_1122</name>
</gene>
<proteinExistence type="predicted"/>
<dbReference type="EMBL" id="AFCE01000111">
    <property type="protein sequence ID" value="EGL83338.1"/>
    <property type="molecule type" value="Genomic_DNA"/>
</dbReference>
<dbReference type="AlphaFoldDB" id="F5L5Q9"/>
<reference evidence="2 3" key="1">
    <citation type="journal article" date="2011" name="J. Bacteriol.">
        <title>Draft genome sequence of the thermoalkaliphilic Caldalkalibacillus thermarum strain TA2.A1.</title>
        <authorList>
            <person name="Kalamorz F."/>
            <person name="Keis S."/>
            <person name="McMillan D.G."/>
            <person name="Olsson K."/>
            <person name="Stanton J.A."/>
            <person name="Stockwell P."/>
            <person name="Black M.A."/>
            <person name="Klingeman D.M."/>
            <person name="Land M.L."/>
            <person name="Han C.S."/>
            <person name="Martin S.L."/>
            <person name="Becher S.A."/>
            <person name="Peddie C.J."/>
            <person name="Morgan H.W."/>
            <person name="Matthies D."/>
            <person name="Preiss L."/>
            <person name="Meier T."/>
            <person name="Brown S.D."/>
            <person name="Cook G.M."/>
        </authorList>
    </citation>
    <scope>NUCLEOTIDE SEQUENCE [LARGE SCALE GENOMIC DNA]</scope>
    <source>
        <strain evidence="2 3">TA2.A1</strain>
    </source>
</reference>
<dbReference type="GO" id="GO:0016829">
    <property type="term" value="F:lyase activity"/>
    <property type="evidence" value="ECO:0007669"/>
    <property type="project" value="UniProtKB-KW"/>
</dbReference>
<name>F5L5Q9_CALTT</name>
<dbReference type="InterPro" id="IPR014824">
    <property type="entry name" value="Nfu/NifU_N"/>
</dbReference>
<evidence type="ECO:0000313" key="2">
    <source>
        <dbReference type="EMBL" id="EGL83338.1"/>
    </source>
</evidence>
<organism evidence="2 3">
    <name type="scientific">Caldalkalibacillus thermarum (strain TA2.A1)</name>
    <dbReference type="NCBI Taxonomy" id="986075"/>
    <lineage>
        <taxon>Bacteria</taxon>
        <taxon>Bacillati</taxon>
        <taxon>Bacillota</taxon>
        <taxon>Bacilli</taxon>
        <taxon>Bacillales</taxon>
        <taxon>Bacillaceae</taxon>
        <taxon>Caldalkalibacillus</taxon>
    </lineage>
</organism>
<dbReference type="PANTHER" id="PTHR12697">
    <property type="entry name" value="PBS LYASE HEAT-LIKE PROTEIN"/>
    <property type="match status" value="1"/>
</dbReference>
<evidence type="ECO:0000313" key="3">
    <source>
        <dbReference type="Proteomes" id="UP000010716"/>
    </source>
</evidence>
<dbReference type="InterPro" id="IPR025989">
    <property type="entry name" value="Virulence_F_dom"/>
</dbReference>
<feature type="domain" description="Scaffold protein Nfu/NifU N-terminal" evidence="1">
    <location>
        <begin position="10"/>
        <end position="92"/>
    </location>
</feature>
<dbReference type="InterPro" id="IPR011989">
    <property type="entry name" value="ARM-like"/>
</dbReference>
<dbReference type="InterPro" id="IPR016024">
    <property type="entry name" value="ARM-type_fold"/>
</dbReference>
<dbReference type="SMART" id="SM00567">
    <property type="entry name" value="EZ_HEAT"/>
    <property type="match status" value="4"/>
</dbReference>
<dbReference type="Pfam" id="PF13769">
    <property type="entry name" value="Virulence_fact"/>
    <property type="match status" value="1"/>
</dbReference>
<dbReference type="Gene3D" id="3.30.1370.70">
    <property type="entry name" value="Scaffold protein Nfu/NifU, N-terminal domain"/>
    <property type="match status" value="1"/>
</dbReference>
<dbReference type="Pfam" id="PF08712">
    <property type="entry name" value="Nfu_N"/>
    <property type="match status" value="1"/>
</dbReference>
<dbReference type="PANTHER" id="PTHR12697:SF37">
    <property type="entry name" value="CONSERVED VIRULENCE FACTOR C"/>
    <property type="match status" value="1"/>
</dbReference>
<keyword evidence="2" id="KW-0456">Lyase</keyword>
<dbReference type="Pfam" id="PF13646">
    <property type="entry name" value="HEAT_2"/>
    <property type="match status" value="1"/>
</dbReference>
<dbReference type="Gene3D" id="1.25.10.10">
    <property type="entry name" value="Leucine-rich Repeat Variant"/>
    <property type="match status" value="1"/>
</dbReference>